<feature type="domain" description="Cytochrome c-type biogenesis protein H Ig-like" evidence="6">
    <location>
        <begin position="298"/>
        <end position="408"/>
    </location>
</feature>
<feature type="transmembrane region" description="Helical" evidence="5">
    <location>
        <begin position="98"/>
        <end position="119"/>
    </location>
</feature>
<dbReference type="Pfam" id="PF23914">
    <property type="entry name" value="TPR_CcmH_CycH"/>
    <property type="match status" value="1"/>
</dbReference>
<keyword evidence="2" id="KW-0677">Repeat</keyword>
<evidence type="ECO:0000259" key="7">
    <source>
        <dbReference type="Pfam" id="PF23914"/>
    </source>
</evidence>
<dbReference type="Pfam" id="PF23892">
    <property type="entry name" value="Ig_CycH"/>
    <property type="match status" value="1"/>
</dbReference>
<evidence type="ECO:0000313" key="9">
    <source>
        <dbReference type="Proteomes" id="UP001301869"/>
    </source>
</evidence>
<dbReference type="SUPFAM" id="SSF48452">
    <property type="entry name" value="TPR-like"/>
    <property type="match status" value="1"/>
</dbReference>
<dbReference type="NCBIfam" id="TIGR03142">
    <property type="entry name" value="cytochro_ccmI"/>
    <property type="match status" value="1"/>
</dbReference>
<dbReference type="EMBL" id="CP119391">
    <property type="protein sequence ID" value="WNK19492.1"/>
    <property type="molecule type" value="Genomic_DNA"/>
</dbReference>
<keyword evidence="5" id="KW-0472">Membrane</keyword>
<protein>
    <submittedName>
        <fullName evidence="8">C-type cytochrome biogenesis protein CcmI</fullName>
    </submittedName>
</protein>
<dbReference type="Proteomes" id="UP001301869">
    <property type="component" value="Chromosome"/>
</dbReference>
<dbReference type="RefSeq" id="WP_311882815.1">
    <property type="nucleotide sequence ID" value="NZ_CP119391.1"/>
</dbReference>
<feature type="domain" description="Cytochrome c-type biogenesis protein H TPR" evidence="7">
    <location>
        <begin position="157"/>
        <end position="267"/>
    </location>
</feature>
<dbReference type="InterPro" id="IPR017560">
    <property type="entry name" value="Cyt_c_biogenesis_CcmI"/>
</dbReference>
<evidence type="ECO:0000256" key="4">
    <source>
        <dbReference type="ARBA" id="ARBA00022803"/>
    </source>
</evidence>
<gene>
    <name evidence="8" type="primary">ccmI</name>
    <name evidence="8" type="ORF">P1P91_11630</name>
</gene>
<dbReference type="InterPro" id="IPR051263">
    <property type="entry name" value="C-type_cytochrome_biogenesis"/>
</dbReference>
<dbReference type="InterPro" id="IPR011990">
    <property type="entry name" value="TPR-like_helical_dom_sf"/>
</dbReference>
<keyword evidence="5" id="KW-0812">Transmembrane</keyword>
<dbReference type="PANTHER" id="PTHR47870:SF4">
    <property type="entry name" value="CYTOCHROME C-TYPE BIOGENESIS PROTEIN CYCH"/>
    <property type="match status" value="1"/>
</dbReference>
<evidence type="ECO:0000256" key="2">
    <source>
        <dbReference type="ARBA" id="ARBA00022737"/>
    </source>
</evidence>
<evidence type="ECO:0000256" key="5">
    <source>
        <dbReference type="SAM" id="Phobius"/>
    </source>
</evidence>
<dbReference type="InterPro" id="IPR056412">
    <property type="entry name" value="Ig_CycH"/>
</dbReference>
<keyword evidence="3" id="KW-0201">Cytochrome c-type biogenesis</keyword>
<dbReference type="Gene3D" id="1.25.40.10">
    <property type="entry name" value="Tetratricopeptide repeat domain"/>
    <property type="match status" value="1"/>
</dbReference>
<proteinExistence type="predicted"/>
<comment type="subcellular location">
    <subcellularLocation>
        <location evidence="1">Cell envelope</location>
    </subcellularLocation>
</comment>
<accession>A0ABY9YXL6</accession>
<organism evidence="8 9">
    <name type="scientific">Halomonas piscis</name>
    <dbReference type="NCBI Taxonomy" id="3031727"/>
    <lineage>
        <taxon>Bacteria</taxon>
        <taxon>Pseudomonadati</taxon>
        <taxon>Pseudomonadota</taxon>
        <taxon>Gammaproteobacteria</taxon>
        <taxon>Oceanospirillales</taxon>
        <taxon>Halomonadaceae</taxon>
        <taxon>Halomonas</taxon>
    </lineage>
</organism>
<name>A0ABY9YXL6_9GAMM</name>
<evidence type="ECO:0000256" key="1">
    <source>
        <dbReference type="ARBA" id="ARBA00004196"/>
    </source>
</evidence>
<evidence type="ECO:0000256" key="3">
    <source>
        <dbReference type="ARBA" id="ARBA00022748"/>
    </source>
</evidence>
<keyword evidence="9" id="KW-1185">Reference proteome</keyword>
<sequence>MTPLWIGFAVLLALALWFLVLPLRQSRRLHDTLAEDEANDTAAEQNVAIFKRRMASLDAARERGDIGEAQYEEDRLELERSLLDDTRRLSHRPLGKATAGRIAVPLVMVGVVLASVLWYQQQGAEGDLALYAVQQEVQNDPEGSLATYLERMEAQAERQPNNPNVWGELFPLYRQTNQPEKAADALEHLIELEGREAPLLAQLAQIRFFMADRELTDEVQSLVDEIRQKDPREPTMLGVMGIHAFENGDYEAAIDRWRRAVANVQNPDTVESLKQGIEVAQQRLGIEPDAADGAGHGVSVKVALDDSLRDQAPDNATVFITARDLEGEKPPLAVVRTTVSALPETVTLSENDAMSPQASIAGEDSVRLVVRVSPSGQATPQPGDLFGDVDNVSVGALEDSDTVDVTVNRVFK</sequence>
<dbReference type="InterPro" id="IPR056413">
    <property type="entry name" value="TPR_CcmH_CycH"/>
</dbReference>
<evidence type="ECO:0000313" key="8">
    <source>
        <dbReference type="EMBL" id="WNK19492.1"/>
    </source>
</evidence>
<feature type="transmembrane region" description="Helical" evidence="5">
    <location>
        <begin position="6"/>
        <end position="23"/>
    </location>
</feature>
<evidence type="ECO:0000259" key="6">
    <source>
        <dbReference type="Pfam" id="PF23892"/>
    </source>
</evidence>
<reference evidence="8 9" key="1">
    <citation type="submission" date="2023-03" db="EMBL/GenBank/DDBJ databases">
        <title>Halomonas sp. nov., isolated from Korean tranditional fermented seafood 'Jeotgal'.</title>
        <authorList>
            <person name="Kim B."/>
            <person name="Shin N.-R."/>
        </authorList>
    </citation>
    <scope>NUCLEOTIDE SEQUENCE [LARGE SCALE GENOMIC DNA]</scope>
    <source>
        <strain evidence="8 9">SG2L-4</strain>
    </source>
</reference>
<keyword evidence="5" id="KW-1133">Transmembrane helix</keyword>
<keyword evidence="4" id="KW-0802">TPR repeat</keyword>
<dbReference type="PANTHER" id="PTHR47870">
    <property type="entry name" value="CYTOCHROME C-TYPE BIOGENESIS PROTEIN CCMH"/>
    <property type="match status" value="1"/>
</dbReference>